<dbReference type="PANTHER" id="PTHR33154">
    <property type="entry name" value="TRANSCRIPTIONAL REGULATOR, ARSR FAMILY"/>
    <property type="match status" value="1"/>
</dbReference>
<dbReference type="InterPro" id="IPR001845">
    <property type="entry name" value="HTH_ArsR_DNA-bd_dom"/>
</dbReference>
<dbReference type="GO" id="GO:0003700">
    <property type="term" value="F:DNA-binding transcription factor activity"/>
    <property type="evidence" value="ECO:0007669"/>
    <property type="project" value="InterPro"/>
</dbReference>
<dbReference type="PANTHER" id="PTHR33154:SF15">
    <property type="entry name" value="REGULATORY PROTEIN ARSR"/>
    <property type="match status" value="1"/>
</dbReference>
<dbReference type="Pfam" id="PF12840">
    <property type="entry name" value="HTH_20"/>
    <property type="match status" value="1"/>
</dbReference>
<organism evidence="5 6">
    <name type="scientific">Oryzihumus leptocrescens</name>
    <dbReference type="NCBI Taxonomy" id="297536"/>
    <lineage>
        <taxon>Bacteria</taxon>
        <taxon>Bacillati</taxon>
        <taxon>Actinomycetota</taxon>
        <taxon>Actinomycetes</taxon>
        <taxon>Micrococcales</taxon>
        <taxon>Intrasporangiaceae</taxon>
        <taxon>Oryzihumus</taxon>
    </lineage>
</organism>
<feature type="domain" description="HTH arsR-type" evidence="4">
    <location>
        <begin position="12"/>
        <end position="102"/>
    </location>
</feature>
<evidence type="ECO:0000256" key="2">
    <source>
        <dbReference type="ARBA" id="ARBA00023125"/>
    </source>
</evidence>
<protein>
    <submittedName>
        <fullName evidence="5">ArsR family transcriptional regulator</fullName>
    </submittedName>
</protein>
<keyword evidence="2" id="KW-0238">DNA-binding</keyword>
<keyword evidence="1" id="KW-0805">Transcription regulation</keyword>
<evidence type="ECO:0000313" key="5">
    <source>
        <dbReference type="EMBL" id="TQL59966.1"/>
    </source>
</evidence>
<proteinExistence type="predicted"/>
<dbReference type="OrthoDB" id="7945987at2"/>
<keyword evidence="6" id="KW-1185">Reference proteome</keyword>
<dbReference type="InterPro" id="IPR051081">
    <property type="entry name" value="HTH_MetalResp_TranReg"/>
</dbReference>
<comment type="caution">
    <text evidence="5">The sequence shown here is derived from an EMBL/GenBank/DDBJ whole genome shotgun (WGS) entry which is preliminary data.</text>
</comment>
<name>A0A542ZI19_9MICO</name>
<dbReference type="RefSeq" id="WP_141787919.1">
    <property type="nucleotide sequence ID" value="NZ_BAAAKX010000005.1"/>
</dbReference>
<dbReference type="InterPro" id="IPR036390">
    <property type="entry name" value="WH_DNA-bd_sf"/>
</dbReference>
<gene>
    <name evidence="5" type="ORF">FB474_1341</name>
</gene>
<dbReference type="InterPro" id="IPR036388">
    <property type="entry name" value="WH-like_DNA-bd_sf"/>
</dbReference>
<dbReference type="Gene3D" id="1.10.10.10">
    <property type="entry name" value="Winged helix-like DNA-binding domain superfamily/Winged helix DNA-binding domain"/>
    <property type="match status" value="1"/>
</dbReference>
<evidence type="ECO:0000259" key="4">
    <source>
        <dbReference type="SMART" id="SM00418"/>
    </source>
</evidence>
<dbReference type="InterPro" id="IPR011991">
    <property type="entry name" value="ArsR-like_HTH"/>
</dbReference>
<dbReference type="EMBL" id="VFOQ01000001">
    <property type="protein sequence ID" value="TQL59966.1"/>
    <property type="molecule type" value="Genomic_DNA"/>
</dbReference>
<evidence type="ECO:0000256" key="3">
    <source>
        <dbReference type="ARBA" id="ARBA00023163"/>
    </source>
</evidence>
<dbReference type="AlphaFoldDB" id="A0A542ZI19"/>
<dbReference type="CDD" id="cd00090">
    <property type="entry name" value="HTH_ARSR"/>
    <property type="match status" value="1"/>
</dbReference>
<reference evidence="5 6" key="1">
    <citation type="submission" date="2019-06" db="EMBL/GenBank/DDBJ databases">
        <title>Sequencing the genomes of 1000 actinobacteria strains.</title>
        <authorList>
            <person name="Klenk H.-P."/>
        </authorList>
    </citation>
    <scope>NUCLEOTIDE SEQUENCE [LARGE SCALE GENOMIC DNA]</scope>
    <source>
        <strain evidence="5 6">DSM 18082</strain>
    </source>
</reference>
<dbReference type="SUPFAM" id="SSF46785">
    <property type="entry name" value="Winged helix' DNA-binding domain"/>
    <property type="match status" value="1"/>
</dbReference>
<sequence length="197" mass="22156">MVHEPRTLTDARELRAIAHPVRMNILEALMLEGPMTASELGKRLGESPANCSWHLRKLAEHGFVAEAEGGTGRQRPWKATHRGMRWDEDEGAAEALVAGRALTRVVLDREVDRFVRAQERRSQEPQEWRDASSSTQSMLWLTAEELTEINDQVAELLLSKMDRLEDPSRRPEGARVCAFMAWGIPAYPPADTSEKGS</sequence>
<evidence type="ECO:0000313" key="6">
    <source>
        <dbReference type="Proteomes" id="UP000319514"/>
    </source>
</evidence>
<dbReference type="SMART" id="SM00418">
    <property type="entry name" value="HTH_ARSR"/>
    <property type="match status" value="1"/>
</dbReference>
<keyword evidence="3" id="KW-0804">Transcription</keyword>
<accession>A0A542ZI19</accession>
<evidence type="ECO:0000256" key="1">
    <source>
        <dbReference type="ARBA" id="ARBA00023015"/>
    </source>
</evidence>
<dbReference type="Proteomes" id="UP000319514">
    <property type="component" value="Unassembled WGS sequence"/>
</dbReference>
<dbReference type="GO" id="GO:0003677">
    <property type="term" value="F:DNA binding"/>
    <property type="evidence" value="ECO:0007669"/>
    <property type="project" value="UniProtKB-KW"/>
</dbReference>